<protein>
    <submittedName>
        <fullName evidence="1">Uncharacterized protein</fullName>
    </submittedName>
</protein>
<reference evidence="1" key="2">
    <citation type="submission" date="2015-06" db="UniProtKB">
        <authorList>
            <consortium name="EnsemblMetazoa"/>
        </authorList>
    </citation>
    <scope>IDENTIFICATION</scope>
</reference>
<evidence type="ECO:0000313" key="2">
    <source>
        <dbReference type="Proteomes" id="UP000015102"/>
    </source>
</evidence>
<name>T1GZC2_MEGSC</name>
<accession>T1GZC2</accession>
<dbReference type="AlphaFoldDB" id="T1GZC2"/>
<dbReference type="EnsemblMetazoa" id="MESCA009221-RA">
    <property type="protein sequence ID" value="MESCA009221-PA"/>
    <property type="gene ID" value="MESCA009221"/>
</dbReference>
<sequence>MLPKFNYNPNDFPSLINKITICATGSGERSVFITDAGSCFNPDVYTNNKGEDKMSSEGLVKELVELTEVTARKEDEENKISGNFSNSSIQYK</sequence>
<organism evidence="1 2">
    <name type="scientific">Megaselia scalaris</name>
    <name type="common">Humpbacked fly</name>
    <name type="synonym">Phora scalaris</name>
    <dbReference type="NCBI Taxonomy" id="36166"/>
    <lineage>
        <taxon>Eukaryota</taxon>
        <taxon>Metazoa</taxon>
        <taxon>Ecdysozoa</taxon>
        <taxon>Arthropoda</taxon>
        <taxon>Hexapoda</taxon>
        <taxon>Insecta</taxon>
        <taxon>Pterygota</taxon>
        <taxon>Neoptera</taxon>
        <taxon>Endopterygota</taxon>
        <taxon>Diptera</taxon>
        <taxon>Brachycera</taxon>
        <taxon>Muscomorpha</taxon>
        <taxon>Platypezoidea</taxon>
        <taxon>Phoridae</taxon>
        <taxon>Megaseliini</taxon>
        <taxon>Megaselia</taxon>
    </lineage>
</organism>
<dbReference type="HOGENOM" id="CLU_2415785_0_0_1"/>
<reference evidence="2" key="1">
    <citation type="submission" date="2013-02" db="EMBL/GenBank/DDBJ databases">
        <authorList>
            <person name="Hughes D."/>
        </authorList>
    </citation>
    <scope>NUCLEOTIDE SEQUENCE</scope>
    <source>
        <strain>Durham</strain>
        <strain evidence="2">NC isolate 2 -- Noor lab</strain>
    </source>
</reference>
<keyword evidence="2" id="KW-1185">Reference proteome</keyword>
<evidence type="ECO:0000313" key="1">
    <source>
        <dbReference type="EnsemblMetazoa" id="MESCA009221-PA"/>
    </source>
</evidence>
<dbReference type="EMBL" id="CAQQ02199010">
    <property type="status" value="NOT_ANNOTATED_CDS"/>
    <property type="molecule type" value="Genomic_DNA"/>
</dbReference>
<dbReference type="Proteomes" id="UP000015102">
    <property type="component" value="Unassembled WGS sequence"/>
</dbReference>
<proteinExistence type="predicted"/>